<evidence type="ECO:0000256" key="1">
    <source>
        <dbReference type="ARBA" id="ARBA00022801"/>
    </source>
</evidence>
<dbReference type="GO" id="GO:0004565">
    <property type="term" value="F:beta-galactosidase activity"/>
    <property type="evidence" value="ECO:0007669"/>
    <property type="project" value="InterPro"/>
</dbReference>
<accession>A0A8H4ZD37</accession>
<dbReference type="FunFam" id="3.20.20.80:FF:000135">
    <property type="entry name" value="Beta-galactosidase, putative, bgl35A"/>
    <property type="match status" value="1"/>
</dbReference>
<dbReference type="Pfam" id="PF18120">
    <property type="entry name" value="DUF5597"/>
    <property type="match status" value="1"/>
</dbReference>
<dbReference type="AlphaFoldDB" id="A0A8H4ZD37"/>
<dbReference type="Gene3D" id="2.60.220.20">
    <property type="entry name" value="putative beta-Galactosidase from caulobacter crescentus"/>
    <property type="match status" value="1"/>
</dbReference>
<dbReference type="GO" id="GO:0005975">
    <property type="term" value="P:carbohydrate metabolic process"/>
    <property type="evidence" value="ECO:0007669"/>
    <property type="project" value="InterPro"/>
</dbReference>
<dbReference type="SUPFAM" id="SSF51445">
    <property type="entry name" value="(Trans)glycosidases"/>
    <property type="match status" value="1"/>
</dbReference>
<dbReference type="EMBL" id="JABEVY010000184">
    <property type="protein sequence ID" value="KAF5243841.1"/>
    <property type="molecule type" value="Genomic_DNA"/>
</dbReference>
<feature type="domain" description="DUF5597" evidence="4">
    <location>
        <begin position="404"/>
        <end position="543"/>
    </location>
</feature>
<dbReference type="GO" id="GO:0009341">
    <property type="term" value="C:beta-galactosidase complex"/>
    <property type="evidence" value="ECO:0007669"/>
    <property type="project" value="InterPro"/>
</dbReference>
<evidence type="ECO:0000313" key="6">
    <source>
        <dbReference type="Proteomes" id="UP000573603"/>
    </source>
</evidence>
<proteinExistence type="predicted"/>
<keyword evidence="6" id="KW-1185">Reference proteome</keyword>
<evidence type="ECO:0000313" key="5">
    <source>
        <dbReference type="EMBL" id="KAF5243841.1"/>
    </source>
</evidence>
<organism evidence="5 6">
    <name type="scientific">Fusarium anthophilum</name>
    <dbReference type="NCBI Taxonomy" id="48485"/>
    <lineage>
        <taxon>Eukaryota</taxon>
        <taxon>Fungi</taxon>
        <taxon>Dikarya</taxon>
        <taxon>Ascomycota</taxon>
        <taxon>Pezizomycotina</taxon>
        <taxon>Sordariomycetes</taxon>
        <taxon>Hypocreomycetidae</taxon>
        <taxon>Hypocreales</taxon>
        <taxon>Nectriaceae</taxon>
        <taxon>Fusarium</taxon>
        <taxon>Fusarium fujikuroi species complex</taxon>
    </lineage>
</organism>
<keyword evidence="1" id="KW-0378">Hydrolase</keyword>
<evidence type="ECO:0000259" key="4">
    <source>
        <dbReference type="Pfam" id="PF18120"/>
    </source>
</evidence>
<sequence>MKIRQLAMANPHIPYLDDKGTFKQLIVHGQPFLIRGAELQNSSFSSAKFMRELWPRLVGMNLNTVLGSITGEMVEPVEGHFDFSEIDRIILDARNAGLKLILLWFGTWKNGMSNYVPSWVKLAPDRFPRVWLQDTGNHLKATEIITPLCAASAEADAKAFATLMKHLREIDEMHSTVILVQPENECGILGDSRDRSEVAEIAYAKPVPEDLVTFLEQDWDNLNPHLKSHFEMPCRLASGDDRQFTWAETFGEGPYTDELFMAYHYAKFVDVVATAGKREYPLPMFCNFWQNYNGEGSDNDFPVLAGGGGMPGDYPSGGGISNALDIWMRFATAIDFISPDVYLNYYIHICETYRHRNQPLFIPEQRRDEYGARRLLKAIGSYHAIGACPFGVDSLPEGDICAYTRHFELLSHVSDLVLEAQQRPGAIVGFFFDELTEDNMQSGDANTAASMGGYQVKIERSFVTGRPGPGYGIVILLQENGYPNDTKFLLIGQGFQAVFKSLDPRSYYTGILKFEKKEFNTSTGKLDTLRRLNGDETRSGQFVIMPNDDPDYAGFPISITIPARTRIAECSIYSLLK</sequence>
<dbReference type="InterPro" id="IPR040719">
    <property type="entry name" value="DUF5597"/>
</dbReference>
<name>A0A8H4ZD37_9HYPO</name>
<dbReference type="Pfam" id="PF02449">
    <property type="entry name" value="Glyco_hydro_42"/>
    <property type="match status" value="1"/>
</dbReference>
<evidence type="ECO:0000256" key="2">
    <source>
        <dbReference type="ARBA" id="ARBA00023295"/>
    </source>
</evidence>
<comment type="caution">
    <text evidence="5">The sequence shown here is derived from an EMBL/GenBank/DDBJ whole genome shotgun (WGS) entry which is preliminary data.</text>
</comment>
<gene>
    <name evidence="5" type="ORF">FANTH_7970</name>
</gene>
<dbReference type="Gene3D" id="3.20.20.80">
    <property type="entry name" value="Glycosidases"/>
    <property type="match status" value="1"/>
</dbReference>
<reference evidence="5 6" key="1">
    <citation type="journal article" date="2020" name="BMC Genomics">
        <title>Correction to: Identification and distribution of gene clusters required for synthesis of sphingolipid metabolism inhibitors in diverse species of the filamentous fungus Fusarium.</title>
        <authorList>
            <person name="Kim H.S."/>
            <person name="Lohmar J.M."/>
            <person name="Busman M."/>
            <person name="Brown D.W."/>
            <person name="Naumann T.A."/>
            <person name="Divon H.H."/>
            <person name="Lysoe E."/>
            <person name="Uhlig S."/>
            <person name="Proctor R.H."/>
        </authorList>
    </citation>
    <scope>NUCLEOTIDE SEQUENCE [LARGE SCALE GENOMIC DNA]</scope>
    <source>
        <strain evidence="5 6">NRRL 25214</strain>
    </source>
</reference>
<dbReference type="InterPro" id="IPR013529">
    <property type="entry name" value="Glyco_hydro_42_N"/>
</dbReference>
<dbReference type="Proteomes" id="UP000573603">
    <property type="component" value="Unassembled WGS sequence"/>
</dbReference>
<keyword evidence="2" id="KW-0326">Glycosidase</keyword>
<dbReference type="InterPro" id="IPR017853">
    <property type="entry name" value="GH"/>
</dbReference>
<evidence type="ECO:0000259" key="3">
    <source>
        <dbReference type="Pfam" id="PF02449"/>
    </source>
</evidence>
<protein>
    <recommendedName>
        <fullName evidence="7">Beta-galactosidase</fullName>
    </recommendedName>
</protein>
<evidence type="ECO:0008006" key="7">
    <source>
        <dbReference type="Google" id="ProtNLM"/>
    </source>
</evidence>
<feature type="domain" description="Glycoside hydrolase family 42 N-terminal" evidence="3">
    <location>
        <begin position="61"/>
        <end position="202"/>
    </location>
</feature>